<keyword evidence="6 9" id="KW-0804">Transcription</keyword>
<evidence type="ECO:0000256" key="1">
    <source>
        <dbReference type="ARBA" id="ARBA00002817"/>
    </source>
</evidence>
<dbReference type="InterPro" id="IPR035935">
    <property type="entry name" value="TFB5-like_sf"/>
</dbReference>
<dbReference type="SMART" id="SM01395">
    <property type="entry name" value="Tbf5"/>
    <property type="match status" value="1"/>
</dbReference>
<dbReference type="OrthoDB" id="354at2759"/>
<evidence type="ECO:0000256" key="7">
    <source>
        <dbReference type="ARBA" id="ARBA00023204"/>
    </source>
</evidence>
<dbReference type="FunFam" id="3.30.70.1220:FF:000002">
    <property type="entry name" value="RNA polymerase II transcription factor B subunit 5"/>
    <property type="match status" value="1"/>
</dbReference>
<dbReference type="SUPFAM" id="SSF142897">
    <property type="entry name" value="TFB5-like"/>
    <property type="match status" value="1"/>
</dbReference>
<dbReference type="AlphaFoldDB" id="A0A6G1K0L8"/>
<organism evidence="10 11">
    <name type="scientific">Pleomassaria siparia CBS 279.74</name>
    <dbReference type="NCBI Taxonomy" id="1314801"/>
    <lineage>
        <taxon>Eukaryota</taxon>
        <taxon>Fungi</taxon>
        <taxon>Dikarya</taxon>
        <taxon>Ascomycota</taxon>
        <taxon>Pezizomycotina</taxon>
        <taxon>Dothideomycetes</taxon>
        <taxon>Pleosporomycetidae</taxon>
        <taxon>Pleosporales</taxon>
        <taxon>Pleomassariaceae</taxon>
        <taxon>Pleomassaria</taxon>
    </lineage>
</organism>
<evidence type="ECO:0000256" key="4">
    <source>
        <dbReference type="ARBA" id="ARBA00022763"/>
    </source>
</evidence>
<comment type="function">
    <text evidence="9">In NER, TFIIH acts by opening DNA around the lesion to allow the excision of the damaged oligonucleotide and its replacement by a new DNA fragment. In transcription, TFIIH has an essential role in transcription initiation. When the pre-initiation complex (PIC) has been established, TFIIH is required for promoter opening and promoter escape.</text>
</comment>
<dbReference type="GO" id="GO:0000439">
    <property type="term" value="C:transcription factor TFIIH core complex"/>
    <property type="evidence" value="ECO:0007669"/>
    <property type="project" value="UniProtKB-UniRule"/>
</dbReference>
<evidence type="ECO:0000256" key="2">
    <source>
        <dbReference type="ARBA" id="ARBA00004123"/>
    </source>
</evidence>
<sequence length="73" mass="8292">MVKATRGTLVKCDASIKAMLLDIDSKNGNDFIIEDLDEEHILVKETKIAQLKQRLQSMMKERLKEPESSESEA</sequence>
<comment type="subcellular location">
    <subcellularLocation>
        <location evidence="2 9">Nucleus</location>
    </subcellularLocation>
</comment>
<proteinExistence type="inferred from homology"/>
<dbReference type="GO" id="GO:0006367">
    <property type="term" value="P:transcription initiation at RNA polymerase II promoter"/>
    <property type="evidence" value="ECO:0007669"/>
    <property type="project" value="UniProtKB-UniRule"/>
</dbReference>
<keyword evidence="8 9" id="KW-0539">Nucleus</keyword>
<keyword evidence="11" id="KW-1185">Reference proteome</keyword>
<keyword evidence="5 9" id="KW-0805">Transcription regulation</keyword>
<evidence type="ECO:0000313" key="10">
    <source>
        <dbReference type="EMBL" id="KAF2706153.1"/>
    </source>
</evidence>
<accession>A0A6G1K0L8</accession>
<dbReference type="Proteomes" id="UP000799428">
    <property type="component" value="Unassembled WGS sequence"/>
</dbReference>
<dbReference type="PANTHER" id="PTHR28580">
    <property type="entry name" value="GENERAL TRANSCRIPTION FACTOR IIH SUBUNIT 5"/>
    <property type="match status" value="1"/>
</dbReference>
<keyword evidence="7 9" id="KW-0234">DNA repair</keyword>
<dbReference type="EMBL" id="MU005776">
    <property type="protein sequence ID" value="KAF2706153.1"/>
    <property type="molecule type" value="Genomic_DNA"/>
</dbReference>
<reference evidence="10" key="1">
    <citation type="journal article" date="2020" name="Stud. Mycol.">
        <title>101 Dothideomycetes genomes: a test case for predicting lifestyles and emergence of pathogens.</title>
        <authorList>
            <person name="Haridas S."/>
            <person name="Albert R."/>
            <person name="Binder M."/>
            <person name="Bloem J."/>
            <person name="Labutti K."/>
            <person name="Salamov A."/>
            <person name="Andreopoulos B."/>
            <person name="Baker S."/>
            <person name="Barry K."/>
            <person name="Bills G."/>
            <person name="Bluhm B."/>
            <person name="Cannon C."/>
            <person name="Castanera R."/>
            <person name="Culley D."/>
            <person name="Daum C."/>
            <person name="Ezra D."/>
            <person name="Gonzalez J."/>
            <person name="Henrissat B."/>
            <person name="Kuo A."/>
            <person name="Liang C."/>
            <person name="Lipzen A."/>
            <person name="Lutzoni F."/>
            <person name="Magnuson J."/>
            <person name="Mondo S."/>
            <person name="Nolan M."/>
            <person name="Ohm R."/>
            <person name="Pangilinan J."/>
            <person name="Park H.-J."/>
            <person name="Ramirez L."/>
            <person name="Alfaro M."/>
            <person name="Sun H."/>
            <person name="Tritt A."/>
            <person name="Yoshinaga Y."/>
            <person name="Zwiers L.-H."/>
            <person name="Turgeon B."/>
            <person name="Goodwin S."/>
            <person name="Spatafora J."/>
            <person name="Crous P."/>
            <person name="Grigoriev I."/>
        </authorList>
    </citation>
    <scope>NUCLEOTIDE SEQUENCE</scope>
    <source>
        <strain evidence="10">CBS 279.74</strain>
    </source>
</reference>
<name>A0A6G1K0L8_9PLEO</name>
<protein>
    <recommendedName>
        <fullName evidence="9">General transcription and DNA repair factor IIH subunit TFB5</fullName>
    </recommendedName>
</protein>
<dbReference type="PANTHER" id="PTHR28580:SF1">
    <property type="entry name" value="GENERAL TRANSCRIPTION FACTOR IIH SUBUNIT 5"/>
    <property type="match status" value="1"/>
</dbReference>
<keyword evidence="4 9" id="KW-0227">DNA damage</keyword>
<evidence type="ECO:0000256" key="5">
    <source>
        <dbReference type="ARBA" id="ARBA00023015"/>
    </source>
</evidence>
<dbReference type="InterPro" id="IPR009400">
    <property type="entry name" value="TFIIH_TTDA/Tfb5"/>
</dbReference>
<dbReference type="GO" id="GO:0006294">
    <property type="term" value="P:nucleotide-excision repair, preincision complex assembly"/>
    <property type="evidence" value="ECO:0007669"/>
    <property type="project" value="TreeGrafter"/>
</dbReference>
<dbReference type="GO" id="GO:0005675">
    <property type="term" value="C:transcription factor TFIIH holo complex"/>
    <property type="evidence" value="ECO:0007669"/>
    <property type="project" value="TreeGrafter"/>
</dbReference>
<gene>
    <name evidence="10" type="ORF">K504DRAFT_74720</name>
</gene>
<comment type="subunit">
    <text evidence="9">Component of the 7-subunit TFIIH core complex.</text>
</comment>
<comment type="function">
    <text evidence="1">Component of the general transcription and DNA repair factor IIH (TFIIH) core complex, which is involved in general and transcription-coupled nucleotide excision repair (NER) of damaged DNA and, when complexed to TFIIK, in RNA transcription by RNA polymerase II. In NER, TFIIH acts by opening DNA around the lesion to allow the excision of the damaged oligonucleotide and its replacement by a new DNA fragment. In transcription, TFIIH has an essential role in transcription initiation. When the pre-initiation complex (PIC) has been established, TFIIH is required for promoter opening and promoter escape. Phosphorylation of the C-terminal tail (CTD) of the largest subunit of RNA polymerase II by the kinase module TFIIK controls the initiation of transcription.</text>
</comment>
<evidence type="ECO:0000256" key="9">
    <source>
        <dbReference type="RuleBase" id="RU368032"/>
    </source>
</evidence>
<comment type="similarity">
    <text evidence="3 9">Belongs to the TFB5 family.</text>
</comment>
<evidence type="ECO:0000256" key="8">
    <source>
        <dbReference type="ARBA" id="ARBA00023242"/>
    </source>
</evidence>
<dbReference type="Gene3D" id="3.30.70.1220">
    <property type="entry name" value="TFB5-like"/>
    <property type="match status" value="1"/>
</dbReference>
<dbReference type="Pfam" id="PF06331">
    <property type="entry name" value="Tfb5"/>
    <property type="match status" value="1"/>
</dbReference>
<evidence type="ECO:0000313" key="11">
    <source>
        <dbReference type="Proteomes" id="UP000799428"/>
    </source>
</evidence>
<evidence type="ECO:0000256" key="6">
    <source>
        <dbReference type="ARBA" id="ARBA00023163"/>
    </source>
</evidence>
<evidence type="ECO:0000256" key="3">
    <source>
        <dbReference type="ARBA" id="ARBA00007470"/>
    </source>
</evidence>